<keyword evidence="3 6" id="KW-0812">Transmembrane</keyword>
<feature type="transmembrane region" description="Helical" evidence="6">
    <location>
        <begin position="175"/>
        <end position="200"/>
    </location>
</feature>
<feature type="transmembrane region" description="Helical" evidence="6">
    <location>
        <begin position="441"/>
        <end position="461"/>
    </location>
</feature>
<dbReference type="AlphaFoldDB" id="A0A1I4IZD4"/>
<dbReference type="EMBL" id="FOTS01000010">
    <property type="protein sequence ID" value="SFL59367.1"/>
    <property type="molecule type" value="Genomic_DNA"/>
</dbReference>
<keyword evidence="5 6" id="KW-0472">Membrane</keyword>
<feature type="transmembrane region" description="Helical" evidence="6">
    <location>
        <begin position="345"/>
        <end position="366"/>
    </location>
</feature>
<dbReference type="GO" id="GO:0022857">
    <property type="term" value="F:transmembrane transporter activity"/>
    <property type="evidence" value="ECO:0007669"/>
    <property type="project" value="InterPro"/>
</dbReference>
<dbReference type="RefSeq" id="WP_090934372.1">
    <property type="nucleotide sequence ID" value="NZ_FOTS01000010.1"/>
</dbReference>
<keyword evidence="4 6" id="KW-1133">Transmembrane helix</keyword>
<feature type="transmembrane region" description="Helical" evidence="6">
    <location>
        <begin position="372"/>
        <end position="395"/>
    </location>
</feature>
<evidence type="ECO:0000256" key="1">
    <source>
        <dbReference type="ARBA" id="ARBA00004141"/>
    </source>
</evidence>
<evidence type="ECO:0000256" key="5">
    <source>
        <dbReference type="ARBA" id="ARBA00023136"/>
    </source>
</evidence>
<sequence length="467" mass="50173">MNSKTCKIGLCIVLPLVILLFPAPEGLSIKAWQLFAMYMAAIIGLILRPFDEAVILFGVIAASGLSFGNIGVLLSGYASSTAWLVFSAFMIGTAFIATGLGKRMAYILIGKFGSTTLRLGYVAALTDLVVAPATPSNTARTGGIIYPIFQNIAVVLGSTPGSTARRVGAYLTMTLYYISFTTGYTFLTAMAPNALILSFAESILHVKVDWMLWAKAAVVPGLVTLLIIPYAVYKLYPPELKEIDNKTVAENGLAELGAVSIREKILGVLFVLAILGWALGPFIGIDATSVAIGFVAACLWTGVMTWENILATKGAWSTFIWYGGIIGLADALAKAKFFEWLAKLISVNINFTGVNELIILILLVLFSVVVRYVFASMAAFVATMIPVLFTLGMVANLPVLPYVFLIAFAGGYAGMLTHYGGALSPVLFGSGYVDQKTWWKLGATMAFVSFVVNFIVSLPYWKVIGIW</sequence>
<dbReference type="GO" id="GO:0016020">
    <property type="term" value="C:membrane"/>
    <property type="evidence" value="ECO:0007669"/>
    <property type="project" value="UniProtKB-SubCell"/>
</dbReference>
<protein>
    <submittedName>
        <fullName evidence="7">Divalent anion:Na+ symporter, DASS family</fullName>
    </submittedName>
</protein>
<accession>A0A1I4IZD4</accession>
<dbReference type="NCBIfam" id="TIGR00785">
    <property type="entry name" value="dass"/>
    <property type="match status" value="1"/>
</dbReference>
<proteinExistence type="inferred from homology"/>
<dbReference type="PIRSF" id="PIRSF002457">
    <property type="entry name" value="DASS"/>
    <property type="match status" value="1"/>
</dbReference>
<feature type="transmembrane region" description="Helical" evidence="6">
    <location>
        <begin position="54"/>
        <end position="77"/>
    </location>
</feature>
<dbReference type="STRING" id="1123291.SAMN04490355_101039"/>
<reference evidence="8" key="1">
    <citation type="submission" date="2016-10" db="EMBL/GenBank/DDBJ databases">
        <authorList>
            <person name="Varghese N."/>
            <person name="Submissions S."/>
        </authorList>
    </citation>
    <scope>NUCLEOTIDE SEQUENCE [LARGE SCALE GENOMIC DNA]</scope>
    <source>
        <strain evidence="8">DSM 13327</strain>
    </source>
</reference>
<feature type="transmembrane region" description="Helical" evidence="6">
    <location>
        <begin position="402"/>
        <end position="421"/>
    </location>
</feature>
<dbReference type="InterPro" id="IPR001898">
    <property type="entry name" value="SLC13A/DASS"/>
</dbReference>
<dbReference type="Pfam" id="PF00939">
    <property type="entry name" value="Na_sulph_symp"/>
    <property type="match status" value="1"/>
</dbReference>
<organism evidence="7 8">
    <name type="scientific">Pelosinus propionicus DSM 13327</name>
    <dbReference type="NCBI Taxonomy" id="1123291"/>
    <lineage>
        <taxon>Bacteria</taxon>
        <taxon>Bacillati</taxon>
        <taxon>Bacillota</taxon>
        <taxon>Negativicutes</taxon>
        <taxon>Selenomonadales</taxon>
        <taxon>Sporomusaceae</taxon>
        <taxon>Pelosinus</taxon>
    </lineage>
</organism>
<comment type="subcellular location">
    <subcellularLocation>
        <location evidence="1">Membrane</location>
        <topology evidence="1">Multi-pass membrane protein</topology>
    </subcellularLocation>
</comment>
<dbReference type="OrthoDB" id="1401038at2"/>
<evidence type="ECO:0000256" key="4">
    <source>
        <dbReference type="ARBA" id="ARBA00022989"/>
    </source>
</evidence>
<evidence type="ECO:0000256" key="2">
    <source>
        <dbReference type="ARBA" id="ARBA00007349"/>
    </source>
</evidence>
<gene>
    <name evidence="7" type="ORF">SAMN04490355_101039</name>
</gene>
<name>A0A1I4IZD4_9FIRM</name>
<feature type="transmembrane region" description="Helical" evidence="6">
    <location>
        <begin position="83"/>
        <end position="101"/>
    </location>
</feature>
<feature type="transmembrane region" description="Helical" evidence="6">
    <location>
        <begin position="7"/>
        <end position="23"/>
    </location>
</feature>
<feature type="transmembrane region" description="Helical" evidence="6">
    <location>
        <begin position="269"/>
        <end position="302"/>
    </location>
</feature>
<comment type="similarity">
    <text evidence="2">Belongs to the SLC13A/DASS transporter (TC 2.A.47) family. DIT1 subfamily.</text>
</comment>
<evidence type="ECO:0000313" key="7">
    <source>
        <dbReference type="EMBL" id="SFL59367.1"/>
    </source>
</evidence>
<dbReference type="PANTHER" id="PTHR42826">
    <property type="entry name" value="DICARBOXYLATE TRANSPORTER 2.1, CHLOROPLASTIC"/>
    <property type="match status" value="1"/>
</dbReference>
<dbReference type="Proteomes" id="UP000199520">
    <property type="component" value="Unassembled WGS sequence"/>
</dbReference>
<keyword evidence="8" id="KW-1185">Reference proteome</keyword>
<evidence type="ECO:0000256" key="3">
    <source>
        <dbReference type="ARBA" id="ARBA00022692"/>
    </source>
</evidence>
<dbReference type="InterPro" id="IPR030676">
    <property type="entry name" value="CitT-rel"/>
</dbReference>
<evidence type="ECO:0000256" key="6">
    <source>
        <dbReference type="SAM" id="Phobius"/>
    </source>
</evidence>
<feature type="transmembrane region" description="Helical" evidence="6">
    <location>
        <begin position="29"/>
        <end position="47"/>
    </location>
</feature>
<feature type="transmembrane region" description="Helical" evidence="6">
    <location>
        <begin position="212"/>
        <end position="233"/>
    </location>
</feature>
<evidence type="ECO:0000313" key="8">
    <source>
        <dbReference type="Proteomes" id="UP000199520"/>
    </source>
</evidence>